<evidence type="ECO:0000259" key="6">
    <source>
        <dbReference type="Pfam" id="PF18052"/>
    </source>
</evidence>
<protein>
    <recommendedName>
        <fullName evidence="6">Disease resistance N-terminal domain-containing protein</fullName>
    </recommendedName>
</protein>
<evidence type="ECO:0000313" key="8">
    <source>
        <dbReference type="Proteomes" id="UP001341281"/>
    </source>
</evidence>
<dbReference type="PANTHER" id="PTHR19338:SF42">
    <property type="entry name" value="RX N-TERMINAL DOMAIN-CONTAINING PROTEIN"/>
    <property type="match status" value="1"/>
</dbReference>
<organism evidence="7 8">
    <name type="scientific">Paspalum notatum var. saurae</name>
    <dbReference type="NCBI Taxonomy" id="547442"/>
    <lineage>
        <taxon>Eukaryota</taxon>
        <taxon>Viridiplantae</taxon>
        <taxon>Streptophyta</taxon>
        <taxon>Embryophyta</taxon>
        <taxon>Tracheophyta</taxon>
        <taxon>Spermatophyta</taxon>
        <taxon>Magnoliopsida</taxon>
        <taxon>Liliopsida</taxon>
        <taxon>Poales</taxon>
        <taxon>Poaceae</taxon>
        <taxon>PACMAD clade</taxon>
        <taxon>Panicoideae</taxon>
        <taxon>Andropogonodae</taxon>
        <taxon>Paspaleae</taxon>
        <taxon>Paspalinae</taxon>
        <taxon>Paspalum</taxon>
    </lineage>
</organism>
<dbReference type="AlphaFoldDB" id="A0AAQ3UU67"/>
<dbReference type="GO" id="GO:0000166">
    <property type="term" value="F:nucleotide binding"/>
    <property type="evidence" value="ECO:0007669"/>
    <property type="project" value="UniProtKB-KW"/>
</dbReference>
<dbReference type="GO" id="GO:0006952">
    <property type="term" value="P:defense response"/>
    <property type="evidence" value="ECO:0007669"/>
    <property type="project" value="UniProtKB-KW"/>
</dbReference>
<keyword evidence="2" id="KW-0433">Leucine-rich repeat</keyword>
<feature type="domain" description="Disease resistance N-terminal" evidence="6">
    <location>
        <begin position="12"/>
        <end position="95"/>
    </location>
</feature>
<evidence type="ECO:0000256" key="2">
    <source>
        <dbReference type="ARBA" id="ARBA00022614"/>
    </source>
</evidence>
<keyword evidence="3" id="KW-0677">Repeat</keyword>
<sequence length="107" mass="12320">MEGFLVSAATGALRAVTVKLAAQLGDEFRHLKDLRKEIEPLSKELVWMHAFLKKMSEEENLDDQDNIWATEVREMSYDIEDTLDDFMISFDVDKSAKPKGLIKRCKK</sequence>
<dbReference type="CDD" id="cd14798">
    <property type="entry name" value="RX-CC_like"/>
    <property type="match status" value="1"/>
</dbReference>
<evidence type="ECO:0000256" key="5">
    <source>
        <dbReference type="ARBA" id="ARBA00022821"/>
    </source>
</evidence>
<reference evidence="7 8" key="1">
    <citation type="submission" date="2024-02" db="EMBL/GenBank/DDBJ databases">
        <title>High-quality chromosome-scale genome assembly of Pensacola bahiagrass (Paspalum notatum Flugge var. saurae).</title>
        <authorList>
            <person name="Vega J.M."/>
            <person name="Podio M."/>
            <person name="Orjuela J."/>
            <person name="Siena L.A."/>
            <person name="Pessino S.C."/>
            <person name="Combes M.C."/>
            <person name="Mariac C."/>
            <person name="Albertini E."/>
            <person name="Pupilli F."/>
            <person name="Ortiz J.P.A."/>
            <person name="Leblanc O."/>
        </authorList>
    </citation>
    <scope>NUCLEOTIDE SEQUENCE [LARGE SCALE GENOMIC DNA]</scope>
    <source>
        <strain evidence="7">R1</strain>
        <tissue evidence="7">Leaf</tissue>
    </source>
</reference>
<comment type="similarity">
    <text evidence="1">Belongs to the disease resistance NB-LRR family.</text>
</comment>
<name>A0AAQ3UU67_PASNO</name>
<dbReference type="Pfam" id="PF18052">
    <property type="entry name" value="Rx_N"/>
    <property type="match status" value="1"/>
</dbReference>
<accession>A0AAQ3UU67</accession>
<dbReference type="InterPro" id="IPR041118">
    <property type="entry name" value="Rx_N"/>
</dbReference>
<keyword evidence="5" id="KW-0611">Plant defense</keyword>
<evidence type="ECO:0000256" key="1">
    <source>
        <dbReference type="ARBA" id="ARBA00008894"/>
    </source>
</evidence>
<dbReference type="PANTHER" id="PTHR19338">
    <property type="entry name" value="TRANSLOCASE OF INNER MITOCHONDRIAL MEMBRANE 13 HOMOLOG"/>
    <property type="match status" value="1"/>
</dbReference>
<dbReference type="EMBL" id="CP144754">
    <property type="protein sequence ID" value="WVZ96320.1"/>
    <property type="molecule type" value="Genomic_DNA"/>
</dbReference>
<proteinExistence type="inferred from homology"/>
<keyword evidence="4" id="KW-0547">Nucleotide-binding</keyword>
<evidence type="ECO:0000256" key="3">
    <source>
        <dbReference type="ARBA" id="ARBA00022737"/>
    </source>
</evidence>
<evidence type="ECO:0000256" key="4">
    <source>
        <dbReference type="ARBA" id="ARBA00022741"/>
    </source>
</evidence>
<dbReference type="InterPro" id="IPR038005">
    <property type="entry name" value="RX-like_CC"/>
</dbReference>
<dbReference type="Proteomes" id="UP001341281">
    <property type="component" value="Chromosome 10"/>
</dbReference>
<keyword evidence="8" id="KW-1185">Reference proteome</keyword>
<gene>
    <name evidence="7" type="ORF">U9M48_041975</name>
</gene>
<dbReference type="Gene3D" id="1.20.5.4130">
    <property type="match status" value="1"/>
</dbReference>
<evidence type="ECO:0000313" key="7">
    <source>
        <dbReference type="EMBL" id="WVZ96320.1"/>
    </source>
</evidence>